<dbReference type="RefSeq" id="WP_255918618.1">
    <property type="nucleotide sequence ID" value="NZ_JANFNG010000002.1"/>
</dbReference>
<organism evidence="1 2">
    <name type="scientific">Streptomyces humicola</name>
    <dbReference type="NCBI Taxonomy" id="2953240"/>
    <lineage>
        <taxon>Bacteria</taxon>
        <taxon>Bacillati</taxon>
        <taxon>Actinomycetota</taxon>
        <taxon>Actinomycetes</taxon>
        <taxon>Kitasatosporales</taxon>
        <taxon>Streptomycetaceae</taxon>
        <taxon>Streptomyces</taxon>
    </lineage>
</organism>
<dbReference type="Proteomes" id="UP001057702">
    <property type="component" value="Unassembled WGS sequence"/>
</dbReference>
<dbReference type="EMBL" id="JANFNG010000002">
    <property type="protein sequence ID" value="MCQ4079752.1"/>
    <property type="molecule type" value="Genomic_DNA"/>
</dbReference>
<proteinExistence type="predicted"/>
<sequence length="242" mass="26390">MANTGNIVTPLNFSGKSVEAELVQNATDFRVQGRNIVINLGMSGIPIGEAPGKAIPPLSSTILVDTTIEQADSLVLLRTKPDSISVITGEPGWSLLADLPPGSKATPFPKDIPLWKSPQDDAGRITFDPAVVLEEATAPEQPQEFQIKVNLWFAPAGTDCAIHNQHDFIEVHTQVHGTGRMQKFRAQDPSTHYEDILMSPGYTTPDPFCSTGPDGTFIYPWHQYHADTDCVWLAVEYHAQAS</sequence>
<gene>
    <name evidence="1" type="ORF">NGB36_03870</name>
</gene>
<comment type="caution">
    <text evidence="1">The sequence shown here is derived from an EMBL/GenBank/DDBJ whole genome shotgun (WGS) entry which is preliminary data.</text>
</comment>
<evidence type="ECO:0000313" key="2">
    <source>
        <dbReference type="Proteomes" id="UP001057702"/>
    </source>
</evidence>
<evidence type="ECO:0000313" key="1">
    <source>
        <dbReference type="EMBL" id="MCQ4079752.1"/>
    </source>
</evidence>
<reference evidence="1" key="1">
    <citation type="submission" date="2022-06" db="EMBL/GenBank/DDBJ databases">
        <title>Draft genome sequence of Streptomyces sp. RB6PN25 isolated from peat swamp forest in Thailand.</title>
        <authorList>
            <person name="Duangmal K."/>
            <person name="Klaysubun C."/>
        </authorList>
    </citation>
    <scope>NUCLEOTIDE SEQUENCE</scope>
    <source>
        <strain evidence="1">RB6PN25</strain>
    </source>
</reference>
<name>A0ABT1PQ02_9ACTN</name>
<keyword evidence="2" id="KW-1185">Reference proteome</keyword>
<accession>A0ABT1PQ02</accession>
<protein>
    <submittedName>
        <fullName evidence="1">Uncharacterized protein</fullName>
    </submittedName>
</protein>